<sequence>MVYQIPLSDLRLTWGRFVSFRREHQAEVVYDERDGERTSDLSEVLLTRSQQFSDITVAPKSTPHTSLFPNHLDLGVGYARLGATPQGNVFTHRPEGFVNTGWSSSGGGFWLFYQQLSSSSILHSGYSSPSSSSFDAFAFLRSFRELHIIMQRVFTPLD</sequence>
<dbReference type="HOGENOM" id="CLU_1669651_0_0_1"/>
<evidence type="ECO:0000313" key="1">
    <source>
        <dbReference type="EMBL" id="KIJ93219.1"/>
    </source>
</evidence>
<dbReference type="Proteomes" id="UP000054477">
    <property type="component" value="Unassembled WGS sequence"/>
</dbReference>
<dbReference type="EMBL" id="KN838858">
    <property type="protein sequence ID" value="KIJ93219.1"/>
    <property type="molecule type" value="Genomic_DNA"/>
</dbReference>
<protein>
    <submittedName>
        <fullName evidence="1">Uncharacterized protein</fullName>
    </submittedName>
</protein>
<proteinExistence type="predicted"/>
<reference evidence="2" key="2">
    <citation type="submission" date="2015-01" db="EMBL/GenBank/DDBJ databases">
        <title>Evolutionary Origins and Diversification of the Mycorrhizal Mutualists.</title>
        <authorList>
            <consortium name="DOE Joint Genome Institute"/>
            <consortium name="Mycorrhizal Genomics Consortium"/>
            <person name="Kohler A."/>
            <person name="Kuo A."/>
            <person name="Nagy L.G."/>
            <person name="Floudas D."/>
            <person name="Copeland A."/>
            <person name="Barry K.W."/>
            <person name="Cichocki N."/>
            <person name="Veneault-Fourrey C."/>
            <person name="LaButti K."/>
            <person name="Lindquist E.A."/>
            <person name="Lipzen A."/>
            <person name="Lundell T."/>
            <person name="Morin E."/>
            <person name="Murat C."/>
            <person name="Riley R."/>
            <person name="Ohm R."/>
            <person name="Sun H."/>
            <person name="Tunlid A."/>
            <person name="Henrissat B."/>
            <person name="Grigoriev I.V."/>
            <person name="Hibbett D.S."/>
            <person name="Martin F."/>
        </authorList>
    </citation>
    <scope>NUCLEOTIDE SEQUENCE [LARGE SCALE GENOMIC DNA]</scope>
    <source>
        <strain evidence="2">LaAM-08-1</strain>
    </source>
</reference>
<name>A0A0C9WIM8_9AGAR</name>
<gene>
    <name evidence="1" type="ORF">K443DRAFT_13035</name>
</gene>
<reference evidence="1 2" key="1">
    <citation type="submission" date="2014-04" db="EMBL/GenBank/DDBJ databases">
        <authorList>
            <consortium name="DOE Joint Genome Institute"/>
            <person name="Kuo A."/>
            <person name="Kohler A."/>
            <person name="Nagy L.G."/>
            <person name="Floudas D."/>
            <person name="Copeland A."/>
            <person name="Barry K.W."/>
            <person name="Cichocki N."/>
            <person name="Veneault-Fourrey C."/>
            <person name="LaButti K."/>
            <person name="Lindquist E.A."/>
            <person name="Lipzen A."/>
            <person name="Lundell T."/>
            <person name="Morin E."/>
            <person name="Murat C."/>
            <person name="Sun H."/>
            <person name="Tunlid A."/>
            <person name="Henrissat B."/>
            <person name="Grigoriev I.V."/>
            <person name="Hibbett D.S."/>
            <person name="Martin F."/>
            <person name="Nordberg H.P."/>
            <person name="Cantor M.N."/>
            <person name="Hua S.X."/>
        </authorList>
    </citation>
    <scope>NUCLEOTIDE SEQUENCE [LARGE SCALE GENOMIC DNA]</scope>
    <source>
        <strain evidence="1 2">LaAM-08-1</strain>
    </source>
</reference>
<keyword evidence="2" id="KW-1185">Reference proteome</keyword>
<dbReference type="AlphaFoldDB" id="A0A0C9WIM8"/>
<organism evidence="1 2">
    <name type="scientific">Laccaria amethystina LaAM-08-1</name>
    <dbReference type="NCBI Taxonomy" id="1095629"/>
    <lineage>
        <taxon>Eukaryota</taxon>
        <taxon>Fungi</taxon>
        <taxon>Dikarya</taxon>
        <taxon>Basidiomycota</taxon>
        <taxon>Agaricomycotina</taxon>
        <taxon>Agaricomycetes</taxon>
        <taxon>Agaricomycetidae</taxon>
        <taxon>Agaricales</taxon>
        <taxon>Agaricineae</taxon>
        <taxon>Hydnangiaceae</taxon>
        <taxon>Laccaria</taxon>
    </lineage>
</organism>
<evidence type="ECO:0000313" key="2">
    <source>
        <dbReference type="Proteomes" id="UP000054477"/>
    </source>
</evidence>
<accession>A0A0C9WIM8</accession>